<proteinExistence type="predicted"/>
<reference evidence="1 2" key="1">
    <citation type="journal article" date="2018" name="Front. Plant Sci.">
        <title>Red Clover (Trifolium pratense) and Zigzag Clover (T. medium) - A Picture of Genomic Similarities and Differences.</title>
        <authorList>
            <person name="Dluhosova J."/>
            <person name="Istvanek J."/>
            <person name="Nedelnik J."/>
            <person name="Repkova J."/>
        </authorList>
    </citation>
    <scope>NUCLEOTIDE SEQUENCE [LARGE SCALE GENOMIC DNA]</scope>
    <source>
        <strain evidence="2">cv. 10/8</strain>
        <tissue evidence="1">Leaf</tissue>
    </source>
</reference>
<comment type="caution">
    <text evidence="1">The sequence shown here is derived from an EMBL/GenBank/DDBJ whole genome shotgun (WGS) entry which is preliminary data.</text>
</comment>
<evidence type="ECO:0000313" key="2">
    <source>
        <dbReference type="Proteomes" id="UP000265520"/>
    </source>
</evidence>
<keyword evidence="2" id="KW-1185">Reference proteome</keyword>
<sequence length="96" mass="10446">IVVIYCQTQQSFDVATDGSVLPLVSTILTINDDGNVPEKPTMDQPTNQQMLVASGGDDHEWAVVSRPPCMSGFDSKGDGMVDLEMNRVVTMKKTDQ</sequence>
<dbReference type="AlphaFoldDB" id="A0A392PMX9"/>
<dbReference type="EMBL" id="LXQA010088296">
    <property type="protein sequence ID" value="MCI13451.1"/>
    <property type="molecule type" value="Genomic_DNA"/>
</dbReference>
<organism evidence="1 2">
    <name type="scientific">Trifolium medium</name>
    <dbReference type="NCBI Taxonomy" id="97028"/>
    <lineage>
        <taxon>Eukaryota</taxon>
        <taxon>Viridiplantae</taxon>
        <taxon>Streptophyta</taxon>
        <taxon>Embryophyta</taxon>
        <taxon>Tracheophyta</taxon>
        <taxon>Spermatophyta</taxon>
        <taxon>Magnoliopsida</taxon>
        <taxon>eudicotyledons</taxon>
        <taxon>Gunneridae</taxon>
        <taxon>Pentapetalae</taxon>
        <taxon>rosids</taxon>
        <taxon>fabids</taxon>
        <taxon>Fabales</taxon>
        <taxon>Fabaceae</taxon>
        <taxon>Papilionoideae</taxon>
        <taxon>50 kb inversion clade</taxon>
        <taxon>NPAAA clade</taxon>
        <taxon>Hologalegina</taxon>
        <taxon>IRL clade</taxon>
        <taxon>Trifolieae</taxon>
        <taxon>Trifolium</taxon>
    </lineage>
</organism>
<name>A0A392PMX9_9FABA</name>
<protein>
    <submittedName>
        <fullName evidence="1">Uncharacterized protein</fullName>
    </submittedName>
</protein>
<dbReference type="Proteomes" id="UP000265520">
    <property type="component" value="Unassembled WGS sequence"/>
</dbReference>
<evidence type="ECO:0000313" key="1">
    <source>
        <dbReference type="EMBL" id="MCI13451.1"/>
    </source>
</evidence>
<feature type="non-terminal residue" evidence="1">
    <location>
        <position position="1"/>
    </location>
</feature>
<accession>A0A392PMX9</accession>